<comment type="similarity">
    <text evidence="1">Belongs to the VPS13 family.</text>
</comment>
<dbReference type="GO" id="GO:0045053">
    <property type="term" value="P:protein retention in Golgi apparatus"/>
    <property type="evidence" value="ECO:0007669"/>
    <property type="project" value="TreeGrafter"/>
</dbReference>
<dbReference type="InterPro" id="IPR009543">
    <property type="entry name" value="VPS13_VAB"/>
</dbReference>
<dbReference type="Proteomes" id="UP000728185">
    <property type="component" value="Unassembled WGS sequence"/>
</dbReference>
<name>A0A8E0RS29_9TREM</name>
<dbReference type="Pfam" id="PF25036">
    <property type="entry name" value="VPS13_VAB"/>
    <property type="match status" value="1"/>
</dbReference>
<dbReference type="OrthoDB" id="428159at2759"/>
<feature type="compositionally biased region" description="Polar residues" evidence="2">
    <location>
        <begin position="34"/>
        <end position="51"/>
    </location>
</feature>
<reference evidence="4" key="1">
    <citation type="submission" date="2019-05" db="EMBL/GenBank/DDBJ databases">
        <title>Annotation for the trematode Fasciolopsis buski.</title>
        <authorList>
            <person name="Choi Y.-J."/>
        </authorList>
    </citation>
    <scope>NUCLEOTIDE SEQUENCE</scope>
    <source>
        <strain evidence="4">HT</strain>
        <tissue evidence="4">Whole worm</tissue>
    </source>
</reference>
<comment type="caution">
    <text evidence="4">The sequence shown here is derived from an EMBL/GenBank/DDBJ whole genome shotgun (WGS) entry which is preliminary data.</text>
</comment>
<accession>A0A8E0RS29</accession>
<proteinExistence type="inferred from homology"/>
<gene>
    <name evidence="4" type="ORF">FBUS_10816</name>
</gene>
<protein>
    <recommendedName>
        <fullName evidence="3">Vacuolar protein sorting-associated protein 13 VPS13 adaptor binding domain-containing protein</fullName>
    </recommendedName>
</protein>
<feature type="region of interest" description="Disordered" evidence="2">
    <location>
        <begin position="34"/>
        <end position="64"/>
    </location>
</feature>
<dbReference type="InterPro" id="IPR026847">
    <property type="entry name" value="VPS13"/>
</dbReference>
<dbReference type="EMBL" id="LUCM01006061">
    <property type="protein sequence ID" value="KAA0191890.1"/>
    <property type="molecule type" value="Genomic_DNA"/>
</dbReference>
<evidence type="ECO:0000256" key="1">
    <source>
        <dbReference type="ARBA" id="ARBA00006545"/>
    </source>
</evidence>
<keyword evidence="5" id="KW-1185">Reference proteome</keyword>
<dbReference type="PANTHER" id="PTHR16166">
    <property type="entry name" value="VACUOLAR PROTEIN SORTING-ASSOCIATED PROTEIN VPS13"/>
    <property type="match status" value="1"/>
</dbReference>
<dbReference type="PANTHER" id="PTHR16166:SF93">
    <property type="entry name" value="INTERMEMBRANE LIPID TRANSFER PROTEIN VPS13"/>
    <property type="match status" value="1"/>
</dbReference>
<evidence type="ECO:0000313" key="4">
    <source>
        <dbReference type="EMBL" id="KAA0191890.1"/>
    </source>
</evidence>
<evidence type="ECO:0000313" key="5">
    <source>
        <dbReference type="Proteomes" id="UP000728185"/>
    </source>
</evidence>
<dbReference type="AlphaFoldDB" id="A0A8E0RS29"/>
<organism evidence="4 5">
    <name type="scientific">Fasciolopsis buskii</name>
    <dbReference type="NCBI Taxonomy" id="27845"/>
    <lineage>
        <taxon>Eukaryota</taxon>
        <taxon>Metazoa</taxon>
        <taxon>Spiralia</taxon>
        <taxon>Lophotrochozoa</taxon>
        <taxon>Platyhelminthes</taxon>
        <taxon>Trematoda</taxon>
        <taxon>Digenea</taxon>
        <taxon>Plagiorchiida</taxon>
        <taxon>Echinostomata</taxon>
        <taxon>Echinostomatoidea</taxon>
        <taxon>Fasciolidae</taxon>
        <taxon>Fasciolopsis</taxon>
    </lineage>
</organism>
<sequence>MFMLTNIVVPLAHFHTSSKDDEASFSTERIDLNSEGQNTQSVISQGSTVKRPTTAPKEDGGSRKLRWDCKSSAMKSMESVKSRVTKRSKRTHSKLRFAAKHKVPVIHRLPNLLSLVFLFTVIGNQASLRVDDSQWSDRFSLDTVGSSGRVNCRTKERMEYEVSNGNLPSPIATCHFFECRSFLQPRALANHTPVRCSNLQIGVKIDLSSSGLTKIVTLMPYFMIVNKANVIFAFEWITKRILIDHLVSVLIYQYPLDRINGNPFFPIFQINLECIEADEPSDKIGPAIIDSGTNDWIRVPAGEAVPFWPQATNSKKMLLRCRVAQNVVTDVFPYYESHSILMKLPGKYIGVFVEVETTEEATVIILQTYQEGMALVRIINHLGDCQPIHFQQRGVNTTHELEAGMSVMYAWDCARSERELQFYCNKSDSIQCSRLTMVCPLNHLL</sequence>
<feature type="domain" description="Vacuolar protein sorting-associated protein 13 VPS13 adaptor binding" evidence="3">
    <location>
        <begin position="123"/>
        <end position="231"/>
    </location>
</feature>
<evidence type="ECO:0000259" key="3">
    <source>
        <dbReference type="Pfam" id="PF25036"/>
    </source>
</evidence>
<dbReference type="GO" id="GO:0006623">
    <property type="term" value="P:protein targeting to vacuole"/>
    <property type="evidence" value="ECO:0007669"/>
    <property type="project" value="TreeGrafter"/>
</dbReference>
<evidence type="ECO:0000256" key="2">
    <source>
        <dbReference type="SAM" id="MobiDB-lite"/>
    </source>
</evidence>